<dbReference type="Proteomes" id="UP000266091">
    <property type="component" value="Unassembled WGS sequence"/>
</dbReference>
<proteinExistence type="inferred from homology"/>
<accession>A0A388SBF6</accession>
<dbReference type="SUPFAM" id="SSF52540">
    <property type="entry name" value="P-loop containing nucleoside triphosphate hydrolases"/>
    <property type="match status" value="1"/>
</dbReference>
<keyword evidence="9 13" id="KW-0418">Kinase</keyword>
<keyword evidence="11 13" id="KW-0443">Lipid metabolism</keyword>
<evidence type="ECO:0000313" key="15">
    <source>
        <dbReference type="Proteomes" id="UP000266091"/>
    </source>
</evidence>
<dbReference type="InterPro" id="IPR003758">
    <property type="entry name" value="LpxK"/>
</dbReference>
<evidence type="ECO:0000256" key="3">
    <source>
        <dbReference type="ARBA" id="ARBA00012071"/>
    </source>
</evidence>
<dbReference type="GO" id="GO:0009029">
    <property type="term" value="F:lipid-A 4'-kinase activity"/>
    <property type="evidence" value="ECO:0007669"/>
    <property type="project" value="UniProtKB-UniRule"/>
</dbReference>
<dbReference type="EMBL" id="BGZJ01000001">
    <property type="protein sequence ID" value="GBO93647.1"/>
    <property type="molecule type" value="Genomic_DNA"/>
</dbReference>
<evidence type="ECO:0000256" key="8">
    <source>
        <dbReference type="ARBA" id="ARBA00022741"/>
    </source>
</evidence>
<reference evidence="14 15" key="1">
    <citation type="journal article" date="2018" name="Int. J. Syst. Evol. Microbiol.">
        <title>Mesosutterella multiformis gen. nov., sp. nov., a member of the family Sutterellaceae and Sutterella megalosphaeroides sp. nov., isolated from human faeces.</title>
        <authorList>
            <person name="Sakamoto M."/>
            <person name="Ikeyama N."/>
            <person name="Kunihiro T."/>
            <person name="Iino T."/>
            <person name="Yuki M."/>
            <person name="Ohkuma M."/>
        </authorList>
    </citation>
    <scope>NUCLEOTIDE SEQUENCE [LARGE SCALE GENOMIC DNA]</scope>
    <source>
        <strain evidence="14 15">4NBBH2</strain>
    </source>
</reference>
<dbReference type="EC" id="2.7.1.130" evidence="3 13"/>
<keyword evidence="5 13" id="KW-0444">Lipid biosynthesis</keyword>
<keyword evidence="15" id="KW-1185">Reference proteome</keyword>
<dbReference type="RefSeq" id="WP_116269986.1">
    <property type="nucleotide sequence ID" value="NZ_BGZJ01000001.1"/>
</dbReference>
<dbReference type="GO" id="GO:0005886">
    <property type="term" value="C:plasma membrane"/>
    <property type="evidence" value="ECO:0007669"/>
    <property type="project" value="TreeGrafter"/>
</dbReference>
<dbReference type="HAMAP" id="MF_00409">
    <property type="entry name" value="LpxK"/>
    <property type="match status" value="1"/>
</dbReference>
<evidence type="ECO:0000256" key="12">
    <source>
        <dbReference type="ARBA" id="ARBA00029757"/>
    </source>
</evidence>
<evidence type="ECO:0000256" key="2">
    <source>
        <dbReference type="ARBA" id="ARBA00004870"/>
    </source>
</evidence>
<dbReference type="UniPathway" id="UPA00359">
    <property type="reaction ID" value="UER00482"/>
</dbReference>
<organism evidence="14 15">
    <name type="scientific">Mesosutterella multiformis</name>
    <dbReference type="NCBI Taxonomy" id="2259133"/>
    <lineage>
        <taxon>Bacteria</taxon>
        <taxon>Pseudomonadati</taxon>
        <taxon>Pseudomonadota</taxon>
        <taxon>Betaproteobacteria</taxon>
        <taxon>Burkholderiales</taxon>
        <taxon>Sutterellaceae</taxon>
        <taxon>Mesosutterella</taxon>
    </lineage>
</organism>
<comment type="catalytic activity">
    <reaction evidence="13">
        <text>a lipid A disaccharide + ATP = a lipid IVA + ADP + H(+)</text>
        <dbReference type="Rhea" id="RHEA:67840"/>
        <dbReference type="ChEBI" id="CHEBI:15378"/>
        <dbReference type="ChEBI" id="CHEBI:30616"/>
        <dbReference type="ChEBI" id="CHEBI:176343"/>
        <dbReference type="ChEBI" id="CHEBI:176425"/>
        <dbReference type="ChEBI" id="CHEBI:456216"/>
        <dbReference type="EC" id="2.7.1.130"/>
    </reaction>
</comment>
<evidence type="ECO:0000256" key="13">
    <source>
        <dbReference type="HAMAP-Rule" id="MF_00409"/>
    </source>
</evidence>
<keyword evidence="6 13" id="KW-0441">Lipid A biosynthesis</keyword>
<dbReference type="PANTHER" id="PTHR42724:SF1">
    <property type="entry name" value="TETRAACYLDISACCHARIDE 4'-KINASE, MITOCHONDRIAL-RELATED"/>
    <property type="match status" value="1"/>
</dbReference>
<dbReference type="GO" id="GO:0009244">
    <property type="term" value="P:lipopolysaccharide core region biosynthetic process"/>
    <property type="evidence" value="ECO:0007669"/>
    <property type="project" value="TreeGrafter"/>
</dbReference>
<dbReference type="InterPro" id="IPR027417">
    <property type="entry name" value="P-loop_NTPase"/>
</dbReference>
<evidence type="ECO:0000313" key="14">
    <source>
        <dbReference type="EMBL" id="GBO93647.1"/>
    </source>
</evidence>
<dbReference type="AlphaFoldDB" id="A0A388SBF6"/>
<dbReference type="GO" id="GO:0009245">
    <property type="term" value="P:lipid A biosynthetic process"/>
    <property type="evidence" value="ECO:0007669"/>
    <property type="project" value="UniProtKB-UniRule"/>
</dbReference>
<gene>
    <name evidence="13 14" type="primary">lpxK</name>
    <name evidence="14" type="ORF">MESMUL_10010</name>
</gene>
<evidence type="ECO:0000256" key="6">
    <source>
        <dbReference type="ARBA" id="ARBA00022556"/>
    </source>
</evidence>
<keyword evidence="8 13" id="KW-0547">Nucleotide-binding</keyword>
<evidence type="ECO:0000256" key="11">
    <source>
        <dbReference type="ARBA" id="ARBA00023098"/>
    </source>
</evidence>
<dbReference type="PANTHER" id="PTHR42724">
    <property type="entry name" value="TETRAACYLDISACCHARIDE 4'-KINASE"/>
    <property type="match status" value="1"/>
</dbReference>
<evidence type="ECO:0000256" key="7">
    <source>
        <dbReference type="ARBA" id="ARBA00022679"/>
    </source>
</evidence>
<dbReference type="Pfam" id="PF02606">
    <property type="entry name" value="LpxK"/>
    <property type="match status" value="1"/>
</dbReference>
<evidence type="ECO:0000256" key="9">
    <source>
        <dbReference type="ARBA" id="ARBA00022777"/>
    </source>
</evidence>
<keyword evidence="10 13" id="KW-0067">ATP-binding</keyword>
<dbReference type="NCBIfam" id="TIGR00682">
    <property type="entry name" value="lpxK"/>
    <property type="match status" value="1"/>
</dbReference>
<keyword evidence="7 13" id="KW-0808">Transferase</keyword>
<comment type="caution">
    <text evidence="14">The sequence shown here is derived from an EMBL/GenBank/DDBJ whole genome shotgun (WGS) entry which is preliminary data.</text>
</comment>
<protein>
    <recommendedName>
        <fullName evidence="4 13">Tetraacyldisaccharide 4'-kinase</fullName>
        <ecNumber evidence="3 13">2.7.1.130</ecNumber>
    </recommendedName>
    <alternativeName>
        <fullName evidence="12 13">Lipid A 4'-kinase</fullName>
    </alternativeName>
</protein>
<evidence type="ECO:0000256" key="5">
    <source>
        <dbReference type="ARBA" id="ARBA00022516"/>
    </source>
</evidence>
<dbReference type="OrthoDB" id="9766423at2"/>
<evidence type="ECO:0000256" key="4">
    <source>
        <dbReference type="ARBA" id="ARBA00016436"/>
    </source>
</evidence>
<comment type="function">
    <text evidence="1 13">Transfers the gamma-phosphate of ATP to the 4'-position of a tetraacyldisaccharide 1-phosphate intermediate (termed DS-1-P) to form tetraacyldisaccharide 1,4'-bis-phosphate (lipid IVA).</text>
</comment>
<evidence type="ECO:0000256" key="1">
    <source>
        <dbReference type="ARBA" id="ARBA00002274"/>
    </source>
</evidence>
<comment type="pathway">
    <text evidence="2 13">Glycolipid biosynthesis; lipid IV(A) biosynthesis; lipid IV(A) from (3R)-3-hydroxytetradecanoyl-[acyl-carrier-protein] and UDP-N-acetyl-alpha-D-glucosamine: step 6/6.</text>
</comment>
<name>A0A388SBF6_9BURK</name>
<sequence>MKPASRARATLENWLHGQWSKKGLFSLVFSPLSLAFLAVSRYREKHATPERLPVPVVIVGNIYVGGTGKTPVTIAIARGLMKRGWKPGIISRGYGRKSDAVQLVTPDSRAASSGDEPLLIARKTAAPVAVGRDRVAAGRLLLKSFPDTDIIISDDGLQHYSLHRDVELCVVGVHGIGNGWVLPAGPLREPPSRLDRVDAIILNTTDEILDTRTPRFASSPYLGECRNLATGETLPIDDLAERFEGKSFAAAAGIAVPGRFFAMLRGRGIACSPCVELGDHYDFRANPFADITADCILITEKDAVKCRQVPGIASDSRIWTVGYDIALEDYLLDFIDQKAREARHPNPSANGATHES</sequence>
<dbReference type="GO" id="GO:0005524">
    <property type="term" value="F:ATP binding"/>
    <property type="evidence" value="ECO:0007669"/>
    <property type="project" value="UniProtKB-UniRule"/>
</dbReference>
<feature type="binding site" evidence="13">
    <location>
        <begin position="63"/>
        <end position="70"/>
    </location>
    <ligand>
        <name>ATP</name>
        <dbReference type="ChEBI" id="CHEBI:30616"/>
    </ligand>
</feature>
<evidence type="ECO:0000256" key="10">
    <source>
        <dbReference type="ARBA" id="ARBA00022840"/>
    </source>
</evidence>
<comment type="similarity">
    <text evidence="13">Belongs to the LpxK family.</text>
</comment>